<reference evidence="2" key="1">
    <citation type="submission" date="2011-08" db="EMBL/GenBank/DDBJ databases">
        <title>The complete genome of Muricauda ruestringensis DSM 13258.</title>
        <authorList>
            <person name="Lucas S."/>
            <person name="Han J."/>
            <person name="Lapidus A."/>
            <person name="Bruce D."/>
            <person name="Goodwin L."/>
            <person name="Pitluck S."/>
            <person name="Peters L."/>
            <person name="Kyrpides N."/>
            <person name="Mavromatis K."/>
            <person name="Ivanova N."/>
            <person name="Ovchinnikova G."/>
            <person name="Teshima H."/>
            <person name="Detter J.C."/>
            <person name="Tapia R."/>
            <person name="Han C."/>
            <person name="Land M."/>
            <person name="Hauser L."/>
            <person name="Markowitz V."/>
            <person name="Cheng J.-F."/>
            <person name="Hugenholtz P."/>
            <person name="Woyke T."/>
            <person name="Wu D."/>
            <person name="Spring S."/>
            <person name="Schroeder M."/>
            <person name="Brambilla E."/>
            <person name="Klenk H.-P."/>
            <person name="Eisen J.A."/>
        </authorList>
    </citation>
    <scope>NUCLEOTIDE SEQUENCE [LARGE SCALE GENOMIC DNA]</scope>
    <source>
        <strain evidence="2">DSM 13258 / LMG 19739 / B1</strain>
    </source>
</reference>
<protein>
    <submittedName>
        <fullName evidence="1">Uncharacterized protein</fullName>
    </submittedName>
</protein>
<gene>
    <name evidence="1" type="ordered locus">Murru_3203</name>
</gene>
<keyword evidence="2" id="KW-1185">Reference proteome</keyword>
<dbReference type="EMBL" id="CP002999">
    <property type="protein sequence ID" value="AEM72223.1"/>
    <property type="molecule type" value="Genomic_DNA"/>
</dbReference>
<dbReference type="STRING" id="886377.Murru_3203"/>
<accession>G2PLV4</accession>
<dbReference type="HOGENOM" id="CLU_2917626_0_0_10"/>
<sequence>MCHSSVFGVMLNLPACRQRQVSTSHPVEYEHLYVTLNQVQGDVDNIMTHYGYSINHIYDKT</sequence>
<dbReference type="AlphaFoldDB" id="G2PLV4"/>
<organism evidence="1 2">
    <name type="scientific">Allomuricauda ruestringensis (strain DSM 13258 / CIP 107369 / LMG 19739 / B1)</name>
    <name type="common">Muricauda ruestringensis</name>
    <dbReference type="NCBI Taxonomy" id="886377"/>
    <lineage>
        <taxon>Bacteria</taxon>
        <taxon>Pseudomonadati</taxon>
        <taxon>Bacteroidota</taxon>
        <taxon>Flavobacteriia</taxon>
        <taxon>Flavobacteriales</taxon>
        <taxon>Flavobacteriaceae</taxon>
        <taxon>Flagellimonas</taxon>
    </lineage>
</organism>
<evidence type="ECO:0000313" key="1">
    <source>
        <dbReference type="EMBL" id="AEM72223.1"/>
    </source>
</evidence>
<reference evidence="1 2" key="2">
    <citation type="journal article" date="2012" name="Stand. Genomic Sci.">
        <title>Complete genome sequence of the facultatively anaerobic, appendaged bacterium Muricauda ruestringensis type strain (B1(T)).</title>
        <authorList>
            <person name="Huntemann M."/>
            <person name="Teshima H."/>
            <person name="Lapidus A."/>
            <person name="Nolan M."/>
            <person name="Lucas S."/>
            <person name="Hammon N."/>
            <person name="Deshpande S."/>
            <person name="Cheng J.F."/>
            <person name="Tapia R."/>
            <person name="Goodwin L.A."/>
            <person name="Pitluck S."/>
            <person name="Liolios K."/>
            <person name="Pagani I."/>
            <person name="Ivanova N."/>
            <person name="Mavromatis K."/>
            <person name="Mikhailova N."/>
            <person name="Pati A."/>
            <person name="Chen A."/>
            <person name="Palaniappan K."/>
            <person name="Land M."/>
            <person name="Hauser L."/>
            <person name="Pan C."/>
            <person name="Brambilla E.M."/>
            <person name="Rohde M."/>
            <person name="Spring S."/>
            <person name="Goker M."/>
            <person name="Detter J.C."/>
            <person name="Bristow J."/>
            <person name="Eisen J.A."/>
            <person name="Markowitz V."/>
            <person name="Hugenholtz P."/>
            <person name="Kyrpides N.C."/>
            <person name="Klenk H.P."/>
            <person name="Woyke T."/>
        </authorList>
    </citation>
    <scope>NUCLEOTIDE SEQUENCE [LARGE SCALE GENOMIC DNA]</scope>
    <source>
        <strain evidence="2">DSM 13258 / LMG 19739 / B1</strain>
    </source>
</reference>
<dbReference type="Proteomes" id="UP000008908">
    <property type="component" value="Chromosome"/>
</dbReference>
<evidence type="ECO:0000313" key="2">
    <source>
        <dbReference type="Proteomes" id="UP000008908"/>
    </source>
</evidence>
<proteinExistence type="predicted"/>
<name>G2PLV4_ALLRU</name>
<dbReference type="KEGG" id="mrs:Murru_3203"/>